<evidence type="ECO:0000313" key="1">
    <source>
        <dbReference type="EMBL" id="GFD59009.1"/>
    </source>
</evidence>
<keyword evidence="1" id="KW-0808">Transferase</keyword>
<dbReference type="EMBL" id="BKCJ011860168">
    <property type="protein sequence ID" value="GFD59009.1"/>
    <property type="molecule type" value="Genomic_DNA"/>
</dbReference>
<gene>
    <name evidence="1" type="ORF">Tci_930978</name>
</gene>
<comment type="caution">
    <text evidence="1">The sequence shown here is derived from an EMBL/GenBank/DDBJ whole genome shotgun (WGS) entry which is preliminary data.</text>
</comment>
<dbReference type="SUPFAM" id="SSF53756">
    <property type="entry name" value="UDP-Glycosyltransferase/glycogen phosphorylase"/>
    <property type="match status" value="1"/>
</dbReference>
<feature type="non-terminal residue" evidence="1">
    <location>
        <position position="77"/>
    </location>
</feature>
<sequence>SLMIADSLPKVATPLLRNLLLDTHVTCLIADGIMGFALDAAQGTGVPVLFFRTISACAFWAYFCIPKLIESGELPFE</sequence>
<dbReference type="GO" id="GO:0016740">
    <property type="term" value="F:transferase activity"/>
    <property type="evidence" value="ECO:0007669"/>
    <property type="project" value="UniProtKB-KW"/>
</dbReference>
<dbReference type="AlphaFoldDB" id="A0A699XGY4"/>
<accession>A0A699XGY4</accession>
<feature type="non-terminal residue" evidence="1">
    <location>
        <position position="1"/>
    </location>
</feature>
<reference evidence="1" key="1">
    <citation type="journal article" date="2019" name="Sci. Rep.">
        <title>Draft genome of Tanacetum cinerariifolium, the natural source of mosquito coil.</title>
        <authorList>
            <person name="Yamashiro T."/>
            <person name="Shiraishi A."/>
            <person name="Satake H."/>
            <person name="Nakayama K."/>
        </authorList>
    </citation>
    <scope>NUCLEOTIDE SEQUENCE</scope>
</reference>
<protein>
    <submittedName>
        <fullName evidence="1">7-deoxyloganetic acid glucosyltransferase-like</fullName>
    </submittedName>
</protein>
<name>A0A699XGY4_TANCI</name>
<dbReference type="Gene3D" id="3.40.50.2000">
    <property type="entry name" value="Glycogen Phosphorylase B"/>
    <property type="match status" value="1"/>
</dbReference>
<organism evidence="1">
    <name type="scientific">Tanacetum cinerariifolium</name>
    <name type="common">Dalmatian daisy</name>
    <name type="synonym">Chrysanthemum cinerariifolium</name>
    <dbReference type="NCBI Taxonomy" id="118510"/>
    <lineage>
        <taxon>Eukaryota</taxon>
        <taxon>Viridiplantae</taxon>
        <taxon>Streptophyta</taxon>
        <taxon>Embryophyta</taxon>
        <taxon>Tracheophyta</taxon>
        <taxon>Spermatophyta</taxon>
        <taxon>Magnoliopsida</taxon>
        <taxon>eudicotyledons</taxon>
        <taxon>Gunneridae</taxon>
        <taxon>Pentapetalae</taxon>
        <taxon>asterids</taxon>
        <taxon>campanulids</taxon>
        <taxon>Asterales</taxon>
        <taxon>Asteraceae</taxon>
        <taxon>Asteroideae</taxon>
        <taxon>Anthemideae</taxon>
        <taxon>Anthemidinae</taxon>
        <taxon>Tanacetum</taxon>
    </lineage>
</organism>
<proteinExistence type="predicted"/>